<dbReference type="PROSITE" id="PS50111">
    <property type="entry name" value="CHEMOTAXIS_TRANSDUC_2"/>
    <property type="match status" value="1"/>
</dbReference>
<evidence type="ECO:0000259" key="9">
    <source>
        <dbReference type="PROSITE" id="PS50885"/>
    </source>
</evidence>
<dbReference type="Pfam" id="PF00672">
    <property type="entry name" value="HAMP"/>
    <property type="match status" value="1"/>
</dbReference>
<dbReference type="GO" id="GO:0007165">
    <property type="term" value="P:signal transduction"/>
    <property type="evidence" value="ECO:0007669"/>
    <property type="project" value="UniProtKB-KW"/>
</dbReference>
<evidence type="ECO:0000256" key="5">
    <source>
        <dbReference type="ARBA" id="ARBA00029447"/>
    </source>
</evidence>
<evidence type="ECO:0000256" key="6">
    <source>
        <dbReference type="PROSITE-ProRule" id="PRU00284"/>
    </source>
</evidence>
<keyword evidence="7" id="KW-0812">Transmembrane</keyword>
<dbReference type="InterPro" id="IPR004089">
    <property type="entry name" value="MCPsignal_dom"/>
</dbReference>
<dbReference type="GO" id="GO:0005886">
    <property type="term" value="C:plasma membrane"/>
    <property type="evidence" value="ECO:0007669"/>
    <property type="project" value="UniProtKB-SubCell"/>
</dbReference>
<dbReference type="Gene3D" id="6.10.340.10">
    <property type="match status" value="1"/>
</dbReference>
<name>A0A0M0KZT3_9BACI</name>
<keyword evidence="4 6" id="KW-0807">Transducer</keyword>
<feature type="transmembrane region" description="Helical" evidence="7">
    <location>
        <begin position="34"/>
        <end position="56"/>
    </location>
</feature>
<sequence length="587" mass="65800">MWKGTKRIRERSLKKLSAFPGKQQWANLNVSKKIGLVFGIIFVFIAITTLVVGVALRSIAGETEVINEKSKRAVVITEMGSLIRAKDIRIADYITFLKEDDLKGYRTARNELNELLHKVTIETSSTKQKEWLNRIKDNNEKIDDTFISTVAPAVVRMDTAIYTSARKDISSLRDQNVETLAELRKEALKESEHAYTTSAKLQNYVMLALILSVVIILLVSILIVTFFTSVIRHQLNNVVYTSEQIASGNLAVPQRIYESNDEIGRLTKTVQRMTDHLRETVTHLFSVSDELRGQSRGLLHSAEAVRSKSEDISGAVQELASNATVQADHATVINETIEAFSEDVHEVAVSGKFLEKSSQHVKELTYIGSRSMNYSMNKMKQINEVVMQSYEKVQDLQQQSEEISKLVAIVKDIAAQTHLLALNATIEAARAGEFGKGFAVVANEVRKLSSQVNHAVRDITAMTATIQSVSRDTMQSLQHGYTQVEEGSTQMAETNQKFFHIEEEVENMTNRIVHISTALQGLNEKGSLVRDSFQEVAATSQDFTSGTMYFSASIQEQDQEIEHMLTRITQLGNHAEHLTQSVQRFTI</sequence>
<evidence type="ECO:0000259" key="8">
    <source>
        <dbReference type="PROSITE" id="PS50111"/>
    </source>
</evidence>
<dbReference type="Gene3D" id="1.10.287.950">
    <property type="entry name" value="Methyl-accepting chemotaxis protein"/>
    <property type="match status" value="1"/>
</dbReference>
<comment type="similarity">
    <text evidence="5">Belongs to the methyl-accepting chemotaxis (MCP) protein family.</text>
</comment>
<keyword evidence="7" id="KW-1133">Transmembrane helix</keyword>
<evidence type="ECO:0000256" key="3">
    <source>
        <dbReference type="ARBA" id="ARBA00023136"/>
    </source>
</evidence>
<gene>
    <name evidence="10" type="ORF">AMD01_14375</name>
</gene>
<feature type="domain" description="Methyl-accepting transducer" evidence="8">
    <location>
        <begin position="301"/>
        <end position="537"/>
    </location>
</feature>
<dbReference type="Proteomes" id="UP000037558">
    <property type="component" value="Unassembled WGS sequence"/>
</dbReference>
<accession>A0A0M0KZT3</accession>
<evidence type="ECO:0000313" key="10">
    <source>
        <dbReference type="EMBL" id="KOO43913.1"/>
    </source>
</evidence>
<evidence type="ECO:0000256" key="4">
    <source>
        <dbReference type="ARBA" id="ARBA00023224"/>
    </source>
</evidence>
<feature type="transmembrane region" description="Helical" evidence="7">
    <location>
        <begin position="204"/>
        <end position="227"/>
    </location>
</feature>
<evidence type="ECO:0000256" key="1">
    <source>
        <dbReference type="ARBA" id="ARBA00004236"/>
    </source>
</evidence>
<dbReference type="SUPFAM" id="SSF58104">
    <property type="entry name" value="Methyl-accepting chemotaxis protein (MCP) signaling domain"/>
    <property type="match status" value="1"/>
</dbReference>
<reference evidence="11" key="1">
    <citation type="submission" date="2015-08" db="EMBL/GenBank/DDBJ databases">
        <title>Fjat-14210 dsm16467.</title>
        <authorList>
            <person name="Liu B."/>
            <person name="Wang J."/>
            <person name="Zhu Y."/>
            <person name="Liu G."/>
            <person name="Chen Q."/>
            <person name="Chen Z."/>
            <person name="Lan J."/>
            <person name="Che J."/>
            <person name="Ge C."/>
            <person name="Shi H."/>
            <person name="Pan Z."/>
            <person name="Liu X."/>
        </authorList>
    </citation>
    <scope>NUCLEOTIDE SEQUENCE [LARGE SCALE GENOMIC DNA]</scope>
    <source>
        <strain evidence="11">DSM 16467</strain>
    </source>
</reference>
<dbReference type="EMBL" id="LILC01000019">
    <property type="protein sequence ID" value="KOO43913.1"/>
    <property type="molecule type" value="Genomic_DNA"/>
</dbReference>
<keyword evidence="2" id="KW-1003">Cell membrane</keyword>
<dbReference type="PANTHER" id="PTHR32089:SF112">
    <property type="entry name" value="LYSOZYME-LIKE PROTEIN-RELATED"/>
    <property type="match status" value="1"/>
</dbReference>
<evidence type="ECO:0000313" key="11">
    <source>
        <dbReference type="Proteomes" id="UP000037558"/>
    </source>
</evidence>
<dbReference type="AlphaFoldDB" id="A0A0M0KZT3"/>
<dbReference type="STRING" id="284581.AMD01_14375"/>
<dbReference type="PATRIC" id="fig|284581.3.peg.3942"/>
<dbReference type="OrthoDB" id="9804712at2"/>
<evidence type="ECO:0008006" key="12">
    <source>
        <dbReference type="Google" id="ProtNLM"/>
    </source>
</evidence>
<dbReference type="InterPro" id="IPR003660">
    <property type="entry name" value="HAMP_dom"/>
</dbReference>
<dbReference type="PROSITE" id="PS50885">
    <property type="entry name" value="HAMP"/>
    <property type="match status" value="1"/>
</dbReference>
<organism evidence="10 11">
    <name type="scientific">Priestia koreensis</name>
    <dbReference type="NCBI Taxonomy" id="284581"/>
    <lineage>
        <taxon>Bacteria</taxon>
        <taxon>Bacillati</taxon>
        <taxon>Bacillota</taxon>
        <taxon>Bacilli</taxon>
        <taxon>Bacillales</taxon>
        <taxon>Bacillaceae</taxon>
        <taxon>Priestia</taxon>
    </lineage>
</organism>
<dbReference type="RefSeq" id="WP_053402114.1">
    <property type="nucleotide sequence ID" value="NZ_LILC01000019.1"/>
</dbReference>
<dbReference type="SMART" id="SM00283">
    <property type="entry name" value="MA"/>
    <property type="match status" value="1"/>
</dbReference>
<dbReference type="CDD" id="cd06225">
    <property type="entry name" value="HAMP"/>
    <property type="match status" value="1"/>
</dbReference>
<comment type="subcellular location">
    <subcellularLocation>
        <location evidence="1">Cell membrane</location>
    </subcellularLocation>
</comment>
<dbReference type="PANTHER" id="PTHR32089">
    <property type="entry name" value="METHYL-ACCEPTING CHEMOTAXIS PROTEIN MCPB"/>
    <property type="match status" value="1"/>
</dbReference>
<feature type="domain" description="HAMP" evidence="9">
    <location>
        <begin position="229"/>
        <end position="282"/>
    </location>
</feature>
<proteinExistence type="inferred from homology"/>
<comment type="caution">
    <text evidence="10">The sequence shown here is derived from an EMBL/GenBank/DDBJ whole genome shotgun (WGS) entry which is preliminary data.</text>
</comment>
<protein>
    <recommendedName>
        <fullName evidence="12">Methyl-accepting chemotaxis protein</fullName>
    </recommendedName>
</protein>
<dbReference type="Pfam" id="PF00015">
    <property type="entry name" value="MCPsignal"/>
    <property type="match status" value="1"/>
</dbReference>
<evidence type="ECO:0000256" key="2">
    <source>
        <dbReference type="ARBA" id="ARBA00022475"/>
    </source>
</evidence>
<evidence type="ECO:0000256" key="7">
    <source>
        <dbReference type="SAM" id="Phobius"/>
    </source>
</evidence>
<dbReference type="SMART" id="SM00304">
    <property type="entry name" value="HAMP"/>
    <property type="match status" value="1"/>
</dbReference>
<keyword evidence="11" id="KW-1185">Reference proteome</keyword>
<keyword evidence="3 7" id="KW-0472">Membrane</keyword>